<comment type="caution">
    <text evidence="2">The sequence shown here is derived from an EMBL/GenBank/DDBJ whole genome shotgun (WGS) entry which is preliminary data.</text>
</comment>
<dbReference type="RefSeq" id="WP_089200983.1">
    <property type="nucleotide sequence ID" value="NZ_NHRJ02000011.1"/>
</dbReference>
<dbReference type="SUPFAM" id="SSF55811">
    <property type="entry name" value="Nudix"/>
    <property type="match status" value="1"/>
</dbReference>
<dbReference type="AlphaFoldDB" id="A0A2W1N820"/>
<evidence type="ECO:0000259" key="1">
    <source>
        <dbReference type="PROSITE" id="PS51462"/>
    </source>
</evidence>
<dbReference type="InterPro" id="IPR015797">
    <property type="entry name" value="NUDIX_hydrolase-like_dom_sf"/>
</dbReference>
<dbReference type="OrthoDB" id="9804563at2"/>
<evidence type="ECO:0000313" key="3">
    <source>
        <dbReference type="Proteomes" id="UP000214746"/>
    </source>
</evidence>
<evidence type="ECO:0000313" key="2">
    <source>
        <dbReference type="EMBL" id="PZE19984.1"/>
    </source>
</evidence>
<feature type="domain" description="Nudix hydrolase" evidence="1">
    <location>
        <begin position="3"/>
        <end position="133"/>
    </location>
</feature>
<reference evidence="2" key="1">
    <citation type="submission" date="2018-06" db="EMBL/GenBank/DDBJ databases">
        <title>Paenibacillus xerothermodurans sp. nov. an extremely dry heat resistant spore forming bacterium isolated from the soil of Cape Canaveral, Florida.</title>
        <authorList>
            <person name="Seuylemezian A."/>
            <person name="Kaur N."/>
            <person name="Patil P."/>
            <person name="Patil P."/>
            <person name="Mayilraj S."/>
            <person name="Vaishampayan P."/>
        </authorList>
    </citation>
    <scope>NUCLEOTIDE SEQUENCE [LARGE SCALE GENOMIC DNA]</scope>
    <source>
        <strain evidence="2">ATCC 27380</strain>
    </source>
</reference>
<keyword evidence="3" id="KW-1185">Reference proteome</keyword>
<dbReference type="InterPro" id="IPR000086">
    <property type="entry name" value="NUDIX_hydrolase_dom"/>
</dbReference>
<dbReference type="Gene3D" id="3.90.79.10">
    <property type="entry name" value="Nucleoside Triphosphate Pyrophosphohydrolase"/>
    <property type="match status" value="1"/>
</dbReference>
<accession>A0A2W1N820</accession>
<gene>
    <name evidence="2" type="ORF">CBW46_015910</name>
</gene>
<dbReference type="PROSITE" id="PS51462">
    <property type="entry name" value="NUDIX"/>
    <property type="match status" value="1"/>
</dbReference>
<sequence>MIRTRMIATAMLFNGNDMLMMKRSPRRTLSPGMWAAVGGHLEPHELNDPRSACLREIYEETGWREEEIIDLKLQYILIRLNQQEIRQQFVYTAAAARRDVVQTAEGVLHWIPKTEVFQRQIPFIFHSLLKHYFQHGPSSCVWVGTAGFSDELHLRPAVHWTALIDPGVL</sequence>
<organism evidence="2 3">
    <name type="scientific">Paenibacillus xerothermodurans</name>
    <dbReference type="NCBI Taxonomy" id="1977292"/>
    <lineage>
        <taxon>Bacteria</taxon>
        <taxon>Bacillati</taxon>
        <taxon>Bacillota</taxon>
        <taxon>Bacilli</taxon>
        <taxon>Bacillales</taxon>
        <taxon>Paenibacillaceae</taxon>
        <taxon>Paenibacillus</taxon>
    </lineage>
</organism>
<dbReference type="Pfam" id="PF00293">
    <property type="entry name" value="NUDIX"/>
    <property type="match status" value="1"/>
</dbReference>
<protein>
    <submittedName>
        <fullName evidence="2">NUDIX domain-containing protein</fullName>
    </submittedName>
</protein>
<dbReference type="EMBL" id="NHRJ02000011">
    <property type="protein sequence ID" value="PZE19984.1"/>
    <property type="molecule type" value="Genomic_DNA"/>
</dbReference>
<proteinExistence type="predicted"/>
<name>A0A2W1N820_PAEXE</name>
<dbReference type="Proteomes" id="UP000214746">
    <property type="component" value="Unassembled WGS sequence"/>
</dbReference>